<keyword evidence="4 6" id="KW-1133">Transmembrane helix</keyword>
<dbReference type="InterPro" id="IPR020846">
    <property type="entry name" value="MFS_dom"/>
</dbReference>
<dbReference type="EMBL" id="LT607411">
    <property type="protein sequence ID" value="SCE72156.1"/>
    <property type="molecule type" value="Genomic_DNA"/>
</dbReference>
<evidence type="ECO:0000256" key="1">
    <source>
        <dbReference type="ARBA" id="ARBA00004651"/>
    </source>
</evidence>
<dbReference type="GO" id="GO:0005886">
    <property type="term" value="C:plasma membrane"/>
    <property type="evidence" value="ECO:0007669"/>
    <property type="project" value="UniProtKB-SubCell"/>
</dbReference>
<keyword evidence="2" id="KW-1003">Cell membrane</keyword>
<comment type="subcellular location">
    <subcellularLocation>
        <location evidence="1">Cell membrane</location>
        <topology evidence="1">Multi-pass membrane protein</topology>
    </subcellularLocation>
</comment>
<evidence type="ECO:0000256" key="3">
    <source>
        <dbReference type="ARBA" id="ARBA00022692"/>
    </source>
</evidence>
<accession>A0A1C4UK96</accession>
<keyword evidence="5 6" id="KW-0472">Membrane</keyword>
<dbReference type="AlphaFoldDB" id="A0A1C4UK96"/>
<evidence type="ECO:0000259" key="7">
    <source>
        <dbReference type="PROSITE" id="PS50850"/>
    </source>
</evidence>
<dbReference type="SUPFAM" id="SSF103473">
    <property type="entry name" value="MFS general substrate transporter"/>
    <property type="match status" value="1"/>
</dbReference>
<sequence length="481" mass="49523">MGESRRRNPGAALAGHVVRVLGGPQRARVVLLLASVLALNSADTGTVGAAADQLERDLGISHAELGLLSTVSSGVGALASVPLGVLADRANRVRLLVLTIALWAVAMAAGGLAPSYWWLLLSRLLLGAAVGASGPAVASLTGDFIPPADRAAVLGWILTGELVGAGVGLVVGGEIAATLSWRYAFFLLALASAGLAVLLWKLLPEPARNGAGWMADEYGGGGAGSRDEPARPSVDRMHAAVAARGVKPDRERVLTEDPNRWSLGRAVTYLLGIPTNRLLIVASATGYFFFAGLRTFVVVFAIRHFHISQTTLGGLVPIIGVAAVAGTILAGRLTDRALARGHTSVRIMVPAFGYTVAAICFVPGVWVSSILVALPLIALAAAALAAANPPLDAARLDIVPGRLWGRAESLRTVLRLAAESLAPATFGWLADQLAGPSGDASGTGLRNAFLIMLVPLLANGLILIAARRTYPIDVATAAAAR</sequence>
<proteinExistence type="predicted"/>
<dbReference type="GO" id="GO:0022857">
    <property type="term" value="F:transmembrane transporter activity"/>
    <property type="evidence" value="ECO:0007669"/>
    <property type="project" value="InterPro"/>
</dbReference>
<keyword evidence="9" id="KW-1185">Reference proteome</keyword>
<dbReference type="CDD" id="cd06174">
    <property type="entry name" value="MFS"/>
    <property type="match status" value="1"/>
</dbReference>
<feature type="transmembrane region" description="Helical" evidence="6">
    <location>
        <begin position="372"/>
        <end position="391"/>
    </location>
</feature>
<evidence type="ECO:0000313" key="8">
    <source>
        <dbReference type="EMBL" id="SCE72156.1"/>
    </source>
</evidence>
<dbReference type="PANTHER" id="PTHR43124:SF3">
    <property type="entry name" value="CHLORAMPHENICOL EFFLUX PUMP RV0191"/>
    <property type="match status" value="1"/>
</dbReference>
<dbReference type="PROSITE" id="PS50850">
    <property type="entry name" value="MFS"/>
    <property type="match status" value="1"/>
</dbReference>
<dbReference type="RefSeq" id="WP_089004855.1">
    <property type="nucleotide sequence ID" value="NZ_LT607411.1"/>
</dbReference>
<evidence type="ECO:0000256" key="2">
    <source>
        <dbReference type="ARBA" id="ARBA00022475"/>
    </source>
</evidence>
<feature type="transmembrane region" description="Helical" evidence="6">
    <location>
        <begin position="152"/>
        <end position="171"/>
    </location>
</feature>
<feature type="transmembrane region" description="Helical" evidence="6">
    <location>
        <begin position="183"/>
        <end position="203"/>
    </location>
</feature>
<evidence type="ECO:0000256" key="4">
    <source>
        <dbReference type="ARBA" id="ARBA00022989"/>
    </source>
</evidence>
<feature type="transmembrane region" description="Helical" evidence="6">
    <location>
        <begin position="449"/>
        <end position="466"/>
    </location>
</feature>
<feature type="transmembrane region" description="Helical" evidence="6">
    <location>
        <begin position="93"/>
        <end position="110"/>
    </location>
</feature>
<gene>
    <name evidence="8" type="ORF">GA0074695_0585</name>
</gene>
<evidence type="ECO:0000256" key="5">
    <source>
        <dbReference type="ARBA" id="ARBA00023136"/>
    </source>
</evidence>
<dbReference type="InterPro" id="IPR050189">
    <property type="entry name" value="MFS_Efflux_Transporters"/>
</dbReference>
<feature type="transmembrane region" description="Helical" evidence="6">
    <location>
        <begin position="345"/>
        <end position="366"/>
    </location>
</feature>
<organism evidence="8 9">
    <name type="scientific">Micromonospora viridifaciens</name>
    <dbReference type="NCBI Taxonomy" id="1881"/>
    <lineage>
        <taxon>Bacteria</taxon>
        <taxon>Bacillati</taxon>
        <taxon>Actinomycetota</taxon>
        <taxon>Actinomycetes</taxon>
        <taxon>Micromonosporales</taxon>
        <taxon>Micromonosporaceae</taxon>
        <taxon>Micromonospora</taxon>
    </lineage>
</organism>
<feature type="transmembrane region" description="Helical" evidence="6">
    <location>
        <begin position="314"/>
        <end position="333"/>
    </location>
</feature>
<dbReference type="Gene3D" id="1.20.1250.20">
    <property type="entry name" value="MFS general substrate transporter like domains"/>
    <property type="match status" value="1"/>
</dbReference>
<feature type="transmembrane region" description="Helical" evidence="6">
    <location>
        <begin position="278"/>
        <end position="302"/>
    </location>
</feature>
<dbReference type="Proteomes" id="UP000198242">
    <property type="component" value="Chromosome I"/>
</dbReference>
<dbReference type="InterPro" id="IPR011701">
    <property type="entry name" value="MFS"/>
</dbReference>
<dbReference type="PANTHER" id="PTHR43124">
    <property type="entry name" value="PURINE EFFLUX PUMP PBUE"/>
    <property type="match status" value="1"/>
</dbReference>
<dbReference type="InterPro" id="IPR036259">
    <property type="entry name" value="MFS_trans_sf"/>
</dbReference>
<feature type="transmembrane region" description="Helical" evidence="6">
    <location>
        <begin position="65"/>
        <end position="86"/>
    </location>
</feature>
<reference evidence="9" key="1">
    <citation type="submission" date="2016-06" db="EMBL/GenBank/DDBJ databases">
        <authorList>
            <person name="Varghese N."/>
            <person name="Submissions Spin"/>
        </authorList>
    </citation>
    <scope>NUCLEOTIDE SEQUENCE [LARGE SCALE GENOMIC DNA]</scope>
    <source>
        <strain evidence="9">DSM 43909</strain>
    </source>
</reference>
<protein>
    <submittedName>
        <fullName evidence="8">Predicted arabinose efflux permease, MFS family</fullName>
    </submittedName>
</protein>
<dbReference type="Pfam" id="PF07690">
    <property type="entry name" value="MFS_1"/>
    <property type="match status" value="1"/>
</dbReference>
<evidence type="ECO:0000313" key="9">
    <source>
        <dbReference type="Proteomes" id="UP000198242"/>
    </source>
</evidence>
<dbReference type="OrthoDB" id="6057322at2"/>
<evidence type="ECO:0000256" key="6">
    <source>
        <dbReference type="SAM" id="Phobius"/>
    </source>
</evidence>
<name>A0A1C4UK96_MICVI</name>
<keyword evidence="3 6" id="KW-0812">Transmembrane</keyword>
<feature type="domain" description="Major facilitator superfamily (MFS) profile" evidence="7">
    <location>
        <begin position="29"/>
        <end position="471"/>
    </location>
</feature>